<accession>A0A0E2E9Z6</accession>
<dbReference type="SMART" id="SM00382">
    <property type="entry name" value="AAA"/>
    <property type="match status" value="1"/>
</dbReference>
<feature type="domain" description="ABC transporter" evidence="4">
    <location>
        <begin position="2"/>
        <end position="234"/>
    </location>
</feature>
<evidence type="ECO:0000256" key="3">
    <source>
        <dbReference type="ARBA" id="ARBA00022840"/>
    </source>
</evidence>
<dbReference type="EMBL" id="AGDV01000001">
    <property type="protein sequence ID" value="EMB36272.1"/>
    <property type="molecule type" value="Genomic_DNA"/>
</dbReference>
<dbReference type="HOGENOM" id="CLU_000604_1_2_12"/>
<dbReference type="InterPro" id="IPR003593">
    <property type="entry name" value="AAA+_ATPase"/>
</dbReference>
<keyword evidence="2" id="KW-0547">Nucleotide-binding</keyword>
<keyword evidence="3" id="KW-0067">ATP-binding</keyword>
<dbReference type="GO" id="GO:0016887">
    <property type="term" value="F:ATP hydrolysis activity"/>
    <property type="evidence" value="ECO:0007669"/>
    <property type="project" value="InterPro"/>
</dbReference>
<protein>
    <recommendedName>
        <fullName evidence="4">ABC transporter domain-containing protein</fullName>
    </recommendedName>
</protein>
<gene>
    <name evidence="5" type="ORF">HMPREF9726_00464</name>
</gene>
<evidence type="ECO:0000313" key="5">
    <source>
        <dbReference type="EMBL" id="EMB36272.1"/>
    </source>
</evidence>
<dbReference type="PATRIC" id="fig|999432.5.peg.480"/>
<organism evidence="5">
    <name type="scientific">Treponema denticola H-22</name>
    <dbReference type="NCBI Taxonomy" id="999432"/>
    <lineage>
        <taxon>Bacteria</taxon>
        <taxon>Pseudomonadati</taxon>
        <taxon>Spirochaetota</taxon>
        <taxon>Spirochaetia</taxon>
        <taxon>Spirochaetales</taxon>
        <taxon>Treponemataceae</taxon>
        <taxon>Treponema</taxon>
    </lineage>
</organism>
<dbReference type="Gene3D" id="3.40.50.300">
    <property type="entry name" value="P-loop containing nucleotide triphosphate hydrolases"/>
    <property type="match status" value="1"/>
</dbReference>
<evidence type="ECO:0000256" key="2">
    <source>
        <dbReference type="ARBA" id="ARBA00022741"/>
    </source>
</evidence>
<comment type="caution">
    <text evidence="5">The sequence shown here is derived from an EMBL/GenBank/DDBJ whole genome shotgun (WGS) entry which is preliminary data.</text>
</comment>
<name>A0A0E2E9Z6_TREDN</name>
<dbReference type="Pfam" id="PF00005">
    <property type="entry name" value="ABC_tran"/>
    <property type="match status" value="1"/>
</dbReference>
<dbReference type="PANTHER" id="PTHR42939:SF1">
    <property type="entry name" value="ABC TRANSPORTER ATP-BINDING PROTEIN ALBC-RELATED"/>
    <property type="match status" value="1"/>
</dbReference>
<sequence length="252" mass="27495">MIEISNVSKAYGSSKTKAVDCISVNVKNGEIFGFLGPNGAGKTTTIKMITGVLNPDSGSIIVDGVNIAENPMEAKRRIGYVTDNPELFSQLKAAEYLNFIGDVYGVPADVRQERIEKYTKLFGINEALNGSIGSFSHGMKQKLLVTGSLLSDPPVWILDEPMVGLDPKSAFSLKEIMRERADAGKVVFFSTHVMEVAEKLCDRLAIINAGKIMFEGSLQELREKRGENASLEKLFLELVDDKPSFNLGNGEV</sequence>
<dbReference type="AlphaFoldDB" id="A0A0E2E9Z6"/>
<dbReference type="InterPro" id="IPR003439">
    <property type="entry name" value="ABC_transporter-like_ATP-bd"/>
</dbReference>
<dbReference type="PROSITE" id="PS50893">
    <property type="entry name" value="ABC_TRANSPORTER_2"/>
    <property type="match status" value="1"/>
</dbReference>
<dbReference type="SUPFAM" id="SSF52540">
    <property type="entry name" value="P-loop containing nucleoside triphosphate hydrolases"/>
    <property type="match status" value="1"/>
</dbReference>
<proteinExistence type="predicted"/>
<dbReference type="RefSeq" id="WP_002683114.1">
    <property type="nucleotide sequence ID" value="NZ_CM001795.1"/>
</dbReference>
<evidence type="ECO:0000259" key="4">
    <source>
        <dbReference type="PROSITE" id="PS50893"/>
    </source>
</evidence>
<dbReference type="CDD" id="cd03230">
    <property type="entry name" value="ABC_DR_subfamily_A"/>
    <property type="match status" value="1"/>
</dbReference>
<evidence type="ECO:0000256" key="1">
    <source>
        <dbReference type="ARBA" id="ARBA00022448"/>
    </source>
</evidence>
<reference evidence="5" key="1">
    <citation type="submission" date="2012-01" db="EMBL/GenBank/DDBJ databases">
        <title>The Genome Sequence of Treponema denticola H-22.</title>
        <authorList>
            <consortium name="The Broad Institute Genome Sequencing Platform"/>
            <person name="Earl A."/>
            <person name="Ward D."/>
            <person name="Feldgarden M."/>
            <person name="Gevers D."/>
            <person name="Blanton J.M."/>
            <person name="Fenno C.J."/>
            <person name="Baranova O.V."/>
            <person name="Mathney J."/>
            <person name="Dewhirst F.E."/>
            <person name="Izard J."/>
            <person name="Young S.K."/>
            <person name="Zeng Q."/>
            <person name="Gargeya S."/>
            <person name="Fitzgerald M."/>
            <person name="Haas B."/>
            <person name="Abouelleil A."/>
            <person name="Alvarado L."/>
            <person name="Arachchi H.M."/>
            <person name="Berlin A."/>
            <person name="Chapman S.B."/>
            <person name="Gearin G."/>
            <person name="Goldberg J."/>
            <person name="Griggs A."/>
            <person name="Gujja S."/>
            <person name="Hansen M."/>
            <person name="Heiman D."/>
            <person name="Howarth C."/>
            <person name="Larimer J."/>
            <person name="Lui A."/>
            <person name="MacDonald P.J.P."/>
            <person name="McCowen C."/>
            <person name="Montmayeur A."/>
            <person name="Murphy C."/>
            <person name="Neiman D."/>
            <person name="Pearson M."/>
            <person name="Priest M."/>
            <person name="Roberts A."/>
            <person name="Saif S."/>
            <person name="Shea T."/>
            <person name="Sisk P."/>
            <person name="Stolte C."/>
            <person name="Sykes S."/>
            <person name="Wortman J."/>
            <person name="Nusbaum C."/>
            <person name="Birren B."/>
        </authorList>
    </citation>
    <scope>NUCLEOTIDE SEQUENCE [LARGE SCALE GENOMIC DNA]</scope>
    <source>
        <strain evidence="5">H-22</strain>
    </source>
</reference>
<dbReference type="GO" id="GO:0005524">
    <property type="term" value="F:ATP binding"/>
    <property type="evidence" value="ECO:0007669"/>
    <property type="project" value="UniProtKB-KW"/>
</dbReference>
<dbReference type="PANTHER" id="PTHR42939">
    <property type="entry name" value="ABC TRANSPORTER ATP-BINDING PROTEIN ALBC-RELATED"/>
    <property type="match status" value="1"/>
</dbReference>
<dbReference type="Proteomes" id="UP000011705">
    <property type="component" value="Chromosome"/>
</dbReference>
<dbReference type="InterPro" id="IPR027417">
    <property type="entry name" value="P-loop_NTPase"/>
</dbReference>
<dbReference type="InterPro" id="IPR051782">
    <property type="entry name" value="ABC_Transporter_VariousFunc"/>
</dbReference>
<keyword evidence="1" id="KW-0813">Transport</keyword>